<protein>
    <submittedName>
        <fullName evidence="1">Uncharacterized protein</fullName>
    </submittedName>
</protein>
<keyword evidence="2" id="KW-1185">Reference proteome</keyword>
<gene>
    <name evidence="1" type="ORF">OFDIEDLO_00068</name>
</gene>
<reference evidence="1 2" key="1">
    <citation type="submission" date="2022-09" db="EMBL/GenBank/DDBJ databases">
        <title>Evolutionary Diversification of Methanotrophic Ca. Methanophagales (ANME-1) and Their Expansive Virome.</title>
        <authorList>
            <person name="Laso-Perez R."/>
            <person name="Wu F."/>
            <person name="Cremiere A."/>
            <person name="Speth D."/>
            <person name="Magyar J.S."/>
            <person name="Krupovic M."/>
            <person name="Orphan V.J."/>
        </authorList>
    </citation>
    <scope>NUCLEOTIDE SEQUENCE [LARGE SCALE GENOMIC DNA]</scope>
    <source>
        <strain evidence="1">PBV299</strain>
    </source>
</reference>
<evidence type="ECO:0000313" key="2">
    <source>
        <dbReference type="Proteomes" id="UP001156193"/>
    </source>
</evidence>
<sequence length="95" mass="10929">MRSDNLIIKHSDGLVITYILLHDSHTAIRKYKTEVEEVPYNEALRVCKNIIANKPTSVVLSGSMVRQKKPRHKQKRVDHIEQLKKEGKIVLSSLI</sequence>
<dbReference type="EMBL" id="OP413838">
    <property type="protein sequence ID" value="UYL64864.1"/>
    <property type="molecule type" value="Genomic_DNA"/>
</dbReference>
<organism evidence="1 2">
    <name type="scientific">Methanophagales virus PBV299</name>
    <dbReference type="NCBI Taxonomy" id="2987730"/>
    <lineage>
        <taxon>Viruses</taxon>
        <taxon>Duplodnaviria</taxon>
        <taxon>Heunggongvirae</taxon>
        <taxon>Uroviricota</taxon>
        <taxon>Caudoviricetes</taxon>
        <taxon>Nakonvirales</taxon>
        <taxon>Ahpuchviridae</taxon>
        <taxon>Kisinvirus</taxon>
        <taxon>Kisinvirus pescaderoense</taxon>
    </lineage>
</organism>
<name>A0ABY6GLI1_9CAUD</name>
<dbReference type="Proteomes" id="UP001156193">
    <property type="component" value="Segment"/>
</dbReference>
<accession>A0ABY6GLI1</accession>
<evidence type="ECO:0000313" key="1">
    <source>
        <dbReference type="EMBL" id="UYL64864.1"/>
    </source>
</evidence>
<proteinExistence type="predicted"/>